<dbReference type="AlphaFoldDB" id="A0A2T5FVB2"/>
<dbReference type="InterPro" id="IPR025669">
    <property type="entry name" value="AAA_dom"/>
</dbReference>
<dbReference type="CDD" id="cd02042">
    <property type="entry name" value="ParAB_family"/>
    <property type="match status" value="1"/>
</dbReference>
<evidence type="ECO:0000313" key="3">
    <source>
        <dbReference type="Proteomes" id="UP000244162"/>
    </source>
</evidence>
<dbReference type="InterPro" id="IPR027417">
    <property type="entry name" value="P-loop_NTPase"/>
</dbReference>
<organism evidence="2 3">
    <name type="scientific">Sphingomonas oleivorans</name>
    <dbReference type="NCBI Taxonomy" id="1735121"/>
    <lineage>
        <taxon>Bacteria</taxon>
        <taxon>Pseudomonadati</taxon>
        <taxon>Pseudomonadota</taxon>
        <taxon>Alphaproteobacteria</taxon>
        <taxon>Sphingomonadales</taxon>
        <taxon>Sphingomonadaceae</taxon>
        <taxon>Sphingomonas</taxon>
    </lineage>
</organism>
<gene>
    <name evidence="2" type="ORF">CLG96_14390</name>
</gene>
<dbReference type="SUPFAM" id="SSF52540">
    <property type="entry name" value="P-loop containing nucleoside triphosphate hydrolases"/>
    <property type="match status" value="1"/>
</dbReference>
<evidence type="ECO:0000259" key="1">
    <source>
        <dbReference type="Pfam" id="PF13614"/>
    </source>
</evidence>
<comment type="caution">
    <text evidence="2">The sequence shown here is derived from an EMBL/GenBank/DDBJ whole genome shotgun (WGS) entry which is preliminary data.</text>
</comment>
<sequence length="242" mass="26225">MTAVAIYSLKGGVGKTTIAVNLAFAASRSGRKTLLWDLDPQGGSTWLLGGDETVGSDARALFSKDIRPDRLIRSTAIKRLDLLPADPSLRTLDLFLHELDKKKRLAKLVETLAGDYDRIILDCPPGLTETSEQILRGTALIVVPVIPSPLSQHALGTLEAHLALEHGRDRPLMPVFSLVDRRRLLHRQALAAEPDWPVIPMASAVEAATLDRVPVGLSAPRSPASAAFKSLWSGIERRLAAK</sequence>
<name>A0A2T5FVB2_9SPHN</name>
<keyword evidence="3" id="KW-1185">Reference proteome</keyword>
<dbReference type="Pfam" id="PF13614">
    <property type="entry name" value="AAA_31"/>
    <property type="match status" value="1"/>
</dbReference>
<dbReference type="EMBL" id="NWBU01000011">
    <property type="protein sequence ID" value="PTQ09393.1"/>
    <property type="molecule type" value="Genomic_DNA"/>
</dbReference>
<dbReference type="PANTHER" id="PTHR13696">
    <property type="entry name" value="P-LOOP CONTAINING NUCLEOSIDE TRIPHOSPHATE HYDROLASE"/>
    <property type="match status" value="1"/>
</dbReference>
<dbReference type="RefSeq" id="WP_107968857.1">
    <property type="nucleotide sequence ID" value="NZ_NWBU01000011.1"/>
</dbReference>
<dbReference type="OrthoDB" id="9804460at2"/>
<protein>
    <submittedName>
        <fullName evidence="2">Chromosome partitioning protein ParA</fullName>
    </submittedName>
</protein>
<dbReference type="InterPro" id="IPR050678">
    <property type="entry name" value="DNA_Partitioning_ATPase"/>
</dbReference>
<reference evidence="2 3" key="1">
    <citation type="submission" date="2017-09" db="EMBL/GenBank/DDBJ databases">
        <title>Sphingomonas panjinensis sp.nov., isolated from oil-contaminated soil.</title>
        <authorList>
            <person name="Wang L."/>
            <person name="Chen L."/>
        </authorList>
    </citation>
    <scope>NUCLEOTIDE SEQUENCE [LARGE SCALE GENOMIC DNA]</scope>
    <source>
        <strain evidence="2 3">FW-11</strain>
    </source>
</reference>
<proteinExistence type="predicted"/>
<feature type="domain" description="AAA" evidence="1">
    <location>
        <begin position="2"/>
        <end position="158"/>
    </location>
</feature>
<dbReference type="Proteomes" id="UP000244162">
    <property type="component" value="Unassembled WGS sequence"/>
</dbReference>
<dbReference type="PANTHER" id="PTHR13696:SF52">
    <property type="entry name" value="PARA FAMILY PROTEIN CT_582"/>
    <property type="match status" value="1"/>
</dbReference>
<dbReference type="Gene3D" id="3.40.50.300">
    <property type="entry name" value="P-loop containing nucleotide triphosphate hydrolases"/>
    <property type="match status" value="1"/>
</dbReference>
<accession>A0A2T5FVB2</accession>
<evidence type="ECO:0000313" key="2">
    <source>
        <dbReference type="EMBL" id="PTQ09393.1"/>
    </source>
</evidence>